<evidence type="ECO:0000256" key="2">
    <source>
        <dbReference type="ARBA" id="ARBA00012438"/>
    </source>
</evidence>
<dbReference type="EMBL" id="JAGSPA010000001">
    <property type="protein sequence ID" value="MBV7255491.1"/>
    <property type="molecule type" value="Genomic_DNA"/>
</dbReference>
<accession>A0ABS6SC46</accession>
<dbReference type="InterPro" id="IPR050736">
    <property type="entry name" value="Sensor_HK_Regulatory"/>
</dbReference>
<keyword evidence="6" id="KW-0812">Transmembrane</keyword>
<keyword evidence="9" id="KW-1185">Reference proteome</keyword>
<dbReference type="EC" id="2.7.13.3" evidence="2"/>
<keyword evidence="5" id="KW-0902">Two-component regulatory system</keyword>
<evidence type="ECO:0000256" key="4">
    <source>
        <dbReference type="ARBA" id="ARBA00022777"/>
    </source>
</evidence>
<comment type="catalytic activity">
    <reaction evidence="1">
        <text>ATP + protein L-histidine = ADP + protein N-phospho-L-histidine.</text>
        <dbReference type="EC" id="2.7.13.3"/>
    </reaction>
</comment>
<dbReference type="PROSITE" id="PS50109">
    <property type="entry name" value="HIS_KIN"/>
    <property type="match status" value="1"/>
</dbReference>
<protein>
    <recommendedName>
        <fullName evidence="2">histidine kinase</fullName>
        <ecNumber evidence="2">2.7.13.3</ecNumber>
    </recommendedName>
</protein>
<evidence type="ECO:0000259" key="7">
    <source>
        <dbReference type="PROSITE" id="PS50109"/>
    </source>
</evidence>
<dbReference type="Pfam" id="PF00512">
    <property type="entry name" value="HisKA"/>
    <property type="match status" value="1"/>
</dbReference>
<feature type="transmembrane region" description="Helical" evidence="6">
    <location>
        <begin position="46"/>
        <end position="65"/>
    </location>
</feature>
<organism evidence="8 9">
    <name type="scientific">Pacificimonas pallii</name>
    <dbReference type="NCBI Taxonomy" id="2827236"/>
    <lineage>
        <taxon>Bacteria</taxon>
        <taxon>Pseudomonadati</taxon>
        <taxon>Pseudomonadota</taxon>
        <taxon>Alphaproteobacteria</taxon>
        <taxon>Sphingomonadales</taxon>
        <taxon>Sphingosinicellaceae</taxon>
        <taxon>Pacificimonas</taxon>
    </lineage>
</organism>
<dbReference type="CDD" id="cd00082">
    <property type="entry name" value="HisKA"/>
    <property type="match status" value="1"/>
</dbReference>
<dbReference type="PANTHER" id="PTHR43711:SF31">
    <property type="entry name" value="HISTIDINE KINASE"/>
    <property type="match status" value="1"/>
</dbReference>
<gene>
    <name evidence="8" type="ORF">KCG44_01690</name>
</gene>
<dbReference type="CDD" id="cd00075">
    <property type="entry name" value="HATPase"/>
    <property type="match status" value="1"/>
</dbReference>
<feature type="domain" description="Histidine kinase" evidence="7">
    <location>
        <begin position="605"/>
        <end position="822"/>
    </location>
</feature>
<evidence type="ECO:0000256" key="6">
    <source>
        <dbReference type="SAM" id="Phobius"/>
    </source>
</evidence>
<dbReference type="SMART" id="SM00388">
    <property type="entry name" value="HisKA"/>
    <property type="match status" value="1"/>
</dbReference>
<dbReference type="RefSeq" id="WP_218443813.1">
    <property type="nucleotide sequence ID" value="NZ_JAGSPA010000001.1"/>
</dbReference>
<keyword evidence="4" id="KW-0418">Kinase</keyword>
<name>A0ABS6SC46_9SPHN</name>
<evidence type="ECO:0000256" key="1">
    <source>
        <dbReference type="ARBA" id="ARBA00000085"/>
    </source>
</evidence>
<dbReference type="PANTHER" id="PTHR43711">
    <property type="entry name" value="TWO-COMPONENT HISTIDINE KINASE"/>
    <property type="match status" value="1"/>
</dbReference>
<evidence type="ECO:0000256" key="3">
    <source>
        <dbReference type="ARBA" id="ARBA00022679"/>
    </source>
</evidence>
<dbReference type="InterPro" id="IPR003594">
    <property type="entry name" value="HATPase_dom"/>
</dbReference>
<dbReference type="InterPro" id="IPR003661">
    <property type="entry name" value="HisK_dim/P_dom"/>
</dbReference>
<proteinExistence type="predicted"/>
<keyword evidence="6" id="KW-1133">Transmembrane helix</keyword>
<dbReference type="SMART" id="SM00387">
    <property type="entry name" value="HATPase_c"/>
    <property type="match status" value="1"/>
</dbReference>
<dbReference type="Proteomes" id="UP000722336">
    <property type="component" value="Unassembled WGS sequence"/>
</dbReference>
<evidence type="ECO:0000313" key="9">
    <source>
        <dbReference type="Proteomes" id="UP000722336"/>
    </source>
</evidence>
<comment type="caution">
    <text evidence="8">The sequence shown here is derived from an EMBL/GenBank/DDBJ whole genome shotgun (WGS) entry which is preliminary data.</text>
</comment>
<dbReference type="InterPro" id="IPR005467">
    <property type="entry name" value="His_kinase_dom"/>
</dbReference>
<dbReference type="Pfam" id="PF02518">
    <property type="entry name" value="HATPase_c"/>
    <property type="match status" value="1"/>
</dbReference>
<evidence type="ECO:0000256" key="5">
    <source>
        <dbReference type="ARBA" id="ARBA00023012"/>
    </source>
</evidence>
<keyword evidence="6" id="KW-0472">Membrane</keyword>
<keyword evidence="3" id="KW-0808">Transferase</keyword>
<dbReference type="Pfam" id="PF12860">
    <property type="entry name" value="PAS_7"/>
    <property type="match status" value="2"/>
</dbReference>
<sequence length="835" mass="90592">MFGFILLRLIVMQSPARRTFLVLFALSLGLPSAARAQESGPVLLPTTAALIVAAAWLLLAVWAVIRSVRVRAQAETAQAWGLRLRGLLETVPGAYLIVGDEGRVTMSDALRAWLGLDHRAVTLSELAPDGDVGLNGEGFTNLETAVAAAAVSGVPFRIDVMTNDGRRHLSASGSAAPPEVAGDRGVVVWFVDMTDIRHEQARIETRRADEIARSEAARRMIAAAPVPVWRRGTDLSLIEVNEYYAKAVEAESPAAAVAAQAELLTGSLTMAPRAGARAALAAGELQVREETTVIGGARRRLRVIEIPLPSGEVAGFALDISDRDEARDERDRYAKAQSDTVARLSAGVARFNAERNLESVNQAFQRLFQVSEEMLAQQPEFGRVLEHMREARRLPEQRDFPAWMAARRGWFLSTDPGIEETWVLPDNMVLRVLAQPTPDGGLMLIFEDQSERLRLASSREQLVRVQDATLQNLQEAVAVFGVSGRLQFHNRAFRELWDIPLAGLEGNPAVDALFTTARVGIRGNDVVDIMRSLINASTDGRSEREGRLLLDNDRFLRFSAVPLPDGNALFTFIDVTDAERIETALRDRNEALEAADMAKSRFVENMSYELRTPLTAIAGFGEMLELGIAGPLNGKQADYVGSIRTSADRLRVMINGIIDLAVSDADGLSLDSEDVDVQALIESVADMSKGSAKDRGLAFTIDIDADLGTVPGDAVRLKQALYNLVSNAVRFTPEGGRVAVTASGDLEWITIAVVDNGIGIPKEEQDAVFERFYKAANAGASQGVGLGLSLVREIVDLHNGTLELDSAPGEGTAVRMCLPRRPVSQLDDGPRMLDL</sequence>
<reference evidence="8 9" key="1">
    <citation type="submission" date="2021-04" db="EMBL/GenBank/DDBJ databases">
        <authorList>
            <person name="Pira H."/>
            <person name="Risdian C."/>
            <person name="Wink J."/>
        </authorList>
    </citation>
    <scope>NUCLEOTIDE SEQUENCE [LARGE SCALE GENOMIC DNA]</scope>
    <source>
        <strain evidence="8 9">WHA3</strain>
    </source>
</reference>
<evidence type="ECO:0000313" key="8">
    <source>
        <dbReference type="EMBL" id="MBV7255491.1"/>
    </source>
</evidence>